<gene>
    <name evidence="1" type="ORF">AL0467_1594</name>
</gene>
<protein>
    <submittedName>
        <fullName evidence="1">Bacteriophage abortive infection AbiH</fullName>
    </submittedName>
</protein>
<dbReference type="Proteomes" id="UP000193208">
    <property type="component" value="Unassembled WGS sequence"/>
</dbReference>
<proteinExistence type="predicted"/>
<dbReference type="Pfam" id="PF14253">
    <property type="entry name" value="AbiH"/>
    <property type="match status" value="1"/>
</dbReference>
<evidence type="ECO:0000313" key="2">
    <source>
        <dbReference type="Proteomes" id="UP000193208"/>
    </source>
</evidence>
<comment type="caution">
    <text evidence="1">The sequence shown here is derived from an EMBL/GenBank/DDBJ whole genome shotgun (WGS) entry which is preliminary data.</text>
</comment>
<sequence>MRTLYLLGNGFDLACGLKSRYADYFESRFKWYKGYNSSDSKAIPAIYKEIQDGGIKNIPSAWFIVFAYEHDQPGYRNDYVLWKDIEKNIDTFLQDYPQENEISISEYFKYFSNSPENTPPQKKSMYELLTLYFQKKDIAFRTEENLFDIFDQELSNLENDFAKYLRTIDQNPNYQANAKLLFEKIQKAETSKRIEYVTFGTIGGHMSSMPKEPHEEFVMSFNYTRPLEDIPNYVNLHGEENQGTAMFGIADDNGYPTKTEMKITSGYRSSFFKDTRRQQKECLDRQSARTINELSKKQIDEIKCFGCSFSDADFDYFRRYFDLAKFDKSDSTLGIYYTNGISRKSAIKDLRKLLNKYDLAHESDNNTYQTLENSGRISFEEIQLPLSNTK</sequence>
<dbReference type="RefSeq" id="WP_237956758.1">
    <property type="nucleotide sequence ID" value="NZ_DAWDSJ010000005.1"/>
</dbReference>
<organism evidence="1 2">
    <name type="scientific">Bifidobacterium adolescentis</name>
    <dbReference type="NCBI Taxonomy" id="1680"/>
    <lineage>
        <taxon>Bacteria</taxon>
        <taxon>Bacillati</taxon>
        <taxon>Actinomycetota</taxon>
        <taxon>Actinomycetes</taxon>
        <taxon>Bifidobacteriales</taxon>
        <taxon>Bifidobacteriaceae</taxon>
        <taxon>Bifidobacterium</taxon>
    </lineage>
</organism>
<name>A0A1X2ZYV8_BIFAD</name>
<evidence type="ECO:0000313" key="1">
    <source>
        <dbReference type="EMBL" id="OSG99607.1"/>
    </source>
</evidence>
<reference evidence="1 2" key="1">
    <citation type="journal article" date="2016" name="Sci. Rep.">
        <title>Evaluation of genetic diversity among strains of the human gut commensal Bifidobacterium adolescentis.</title>
        <authorList>
            <person name="Duranti S."/>
            <person name="Milani C."/>
            <person name="Lugli G.A."/>
            <person name="Mancabelli L."/>
            <person name="Turroni F."/>
            <person name="Ferrario C."/>
            <person name="Mangifesta M."/>
            <person name="Viappiani A."/>
            <person name="Sanchez B."/>
            <person name="Margolles A."/>
            <person name="van Sinderen D."/>
            <person name="Ventura M."/>
        </authorList>
    </citation>
    <scope>NUCLEOTIDE SEQUENCE [LARGE SCALE GENOMIC DNA]</scope>
    <source>
        <strain evidence="1 2">AL46-7</strain>
    </source>
</reference>
<dbReference type="EMBL" id="LNKI01000006">
    <property type="protein sequence ID" value="OSG99607.1"/>
    <property type="molecule type" value="Genomic_DNA"/>
</dbReference>
<accession>A0A1X2ZYV8</accession>
<dbReference type="InterPro" id="IPR025935">
    <property type="entry name" value="AbiH"/>
</dbReference>
<dbReference type="AlphaFoldDB" id="A0A1X2ZYV8"/>